<feature type="compositionally biased region" description="Basic residues" evidence="1">
    <location>
        <begin position="149"/>
        <end position="159"/>
    </location>
</feature>
<protein>
    <submittedName>
        <fullName evidence="2">Uncharacterized protein</fullName>
    </submittedName>
</protein>
<comment type="caution">
    <text evidence="2">The sequence shown here is derived from an EMBL/GenBank/DDBJ whole genome shotgun (WGS) entry which is preliminary data.</text>
</comment>
<evidence type="ECO:0000256" key="1">
    <source>
        <dbReference type="SAM" id="MobiDB-lite"/>
    </source>
</evidence>
<sequence length="159" mass="18554">MRRPTLSGSESCSLARIMKHVMYCEKRDQTYILNEIRTLTMEVTNGSIFKFQKDRNSPKTFFQPLKTHILQSSHLCTWAKKLTEVESSCPVHSPPRNYNSRSKGENRSEYTSRPKRRLASPYPHHRLVVSPNRVNGYLRQTYSEEGPPPRHRRLHVDSG</sequence>
<evidence type="ECO:0000313" key="3">
    <source>
        <dbReference type="Proteomes" id="UP000712600"/>
    </source>
</evidence>
<proteinExistence type="predicted"/>
<dbReference type="AlphaFoldDB" id="A0A8S9Q523"/>
<dbReference type="Proteomes" id="UP000712600">
    <property type="component" value="Unassembled WGS sequence"/>
</dbReference>
<evidence type="ECO:0000313" key="2">
    <source>
        <dbReference type="EMBL" id="KAF3525752.1"/>
    </source>
</evidence>
<reference evidence="2" key="1">
    <citation type="submission" date="2019-12" db="EMBL/GenBank/DDBJ databases">
        <title>Genome sequencing and annotation of Brassica cretica.</title>
        <authorList>
            <person name="Studholme D.J."/>
            <person name="Sarris P."/>
        </authorList>
    </citation>
    <scope>NUCLEOTIDE SEQUENCE</scope>
    <source>
        <strain evidence="2">PFS-109/04</strain>
        <tissue evidence="2">Leaf</tissue>
    </source>
</reference>
<feature type="region of interest" description="Disordered" evidence="1">
    <location>
        <begin position="88"/>
        <end position="159"/>
    </location>
</feature>
<gene>
    <name evidence="2" type="ORF">F2Q69_00050231</name>
</gene>
<organism evidence="2 3">
    <name type="scientific">Brassica cretica</name>
    <name type="common">Mustard</name>
    <dbReference type="NCBI Taxonomy" id="69181"/>
    <lineage>
        <taxon>Eukaryota</taxon>
        <taxon>Viridiplantae</taxon>
        <taxon>Streptophyta</taxon>
        <taxon>Embryophyta</taxon>
        <taxon>Tracheophyta</taxon>
        <taxon>Spermatophyta</taxon>
        <taxon>Magnoliopsida</taxon>
        <taxon>eudicotyledons</taxon>
        <taxon>Gunneridae</taxon>
        <taxon>Pentapetalae</taxon>
        <taxon>rosids</taxon>
        <taxon>malvids</taxon>
        <taxon>Brassicales</taxon>
        <taxon>Brassicaceae</taxon>
        <taxon>Brassiceae</taxon>
        <taxon>Brassica</taxon>
    </lineage>
</organism>
<accession>A0A8S9Q523</accession>
<name>A0A8S9Q523_BRACR</name>
<dbReference type="EMBL" id="QGKX02001347">
    <property type="protein sequence ID" value="KAF3525752.1"/>
    <property type="molecule type" value="Genomic_DNA"/>
</dbReference>
<feature type="compositionally biased region" description="Basic residues" evidence="1">
    <location>
        <begin position="113"/>
        <end position="127"/>
    </location>
</feature>
<feature type="compositionally biased region" description="Basic and acidic residues" evidence="1">
    <location>
        <begin position="102"/>
        <end position="112"/>
    </location>
</feature>